<comment type="caution">
    <text evidence="1">The sequence shown here is derived from an EMBL/GenBank/DDBJ whole genome shotgun (WGS) entry which is preliminary data.</text>
</comment>
<sequence>MAFHDKTLEMQLQLEAKLTGEERDQEAKHWVALSERTQIARREARARIRQMEGFLSDCSASSNDLGPCSNSKTSVKERLNMFLMVQPTEMGLQNLHRISDRNSINGALHLPFRAKGI</sequence>
<name>A0A0V0TAF1_9BILA</name>
<dbReference type="AlphaFoldDB" id="A0A0V0TAF1"/>
<proteinExistence type="predicted"/>
<keyword evidence="2" id="KW-1185">Reference proteome</keyword>
<dbReference type="EMBL" id="JYDJ01000396">
    <property type="protein sequence ID" value="KRX35960.1"/>
    <property type="molecule type" value="Genomic_DNA"/>
</dbReference>
<reference evidence="1 2" key="1">
    <citation type="submission" date="2015-01" db="EMBL/GenBank/DDBJ databases">
        <title>Evolution of Trichinella species and genotypes.</title>
        <authorList>
            <person name="Korhonen P.K."/>
            <person name="Edoardo P."/>
            <person name="Giuseppe L.R."/>
            <person name="Gasser R.B."/>
        </authorList>
    </citation>
    <scope>NUCLEOTIDE SEQUENCE [LARGE SCALE GENOMIC DNA]</scope>
    <source>
        <strain evidence="1">ISS417</strain>
    </source>
</reference>
<evidence type="ECO:0000313" key="1">
    <source>
        <dbReference type="EMBL" id="KRX35960.1"/>
    </source>
</evidence>
<protein>
    <submittedName>
        <fullName evidence="1">Uncharacterized protein</fullName>
    </submittedName>
</protein>
<evidence type="ECO:0000313" key="2">
    <source>
        <dbReference type="Proteomes" id="UP000055048"/>
    </source>
</evidence>
<accession>A0A0V0TAF1</accession>
<dbReference type="Proteomes" id="UP000055048">
    <property type="component" value="Unassembled WGS sequence"/>
</dbReference>
<gene>
    <name evidence="1" type="ORF">T05_6381</name>
</gene>
<organism evidence="1 2">
    <name type="scientific">Trichinella murrelli</name>
    <dbReference type="NCBI Taxonomy" id="144512"/>
    <lineage>
        <taxon>Eukaryota</taxon>
        <taxon>Metazoa</taxon>
        <taxon>Ecdysozoa</taxon>
        <taxon>Nematoda</taxon>
        <taxon>Enoplea</taxon>
        <taxon>Dorylaimia</taxon>
        <taxon>Trichinellida</taxon>
        <taxon>Trichinellidae</taxon>
        <taxon>Trichinella</taxon>
    </lineage>
</organism>